<name>A0A7S0Q1N0_9EUKA</name>
<protein>
    <submittedName>
        <fullName evidence="1">Uncharacterized protein</fullName>
    </submittedName>
</protein>
<dbReference type="EMBL" id="HBEY01019108">
    <property type="protein sequence ID" value="CAD8605842.1"/>
    <property type="molecule type" value="Transcribed_RNA"/>
</dbReference>
<reference evidence="1" key="1">
    <citation type="submission" date="2021-01" db="EMBL/GenBank/DDBJ databases">
        <authorList>
            <person name="Corre E."/>
            <person name="Pelletier E."/>
            <person name="Niang G."/>
            <person name="Scheremetjew M."/>
            <person name="Finn R."/>
            <person name="Kale V."/>
            <person name="Holt S."/>
            <person name="Cochrane G."/>
            <person name="Meng A."/>
            <person name="Brown T."/>
            <person name="Cohen L."/>
        </authorList>
    </citation>
    <scope>NUCLEOTIDE SEQUENCE</scope>
    <source>
        <strain evidence="1">PLY182g</strain>
    </source>
</reference>
<sequence length="132" mass="15341">MAMEAVQRTEISLEWHGCRCVIPELKPQRVAAKGMRQRQPEVDLAWLVAVRTIPVTVTCRLTAWSRNTQRRHRLEDELIALAAKTVCNVRRNNMAHEALVYLHQRRKRLVVTSAPRRTLPDLTWHITTRSSL</sequence>
<proteinExistence type="predicted"/>
<accession>A0A7S0Q1N0</accession>
<dbReference type="AlphaFoldDB" id="A0A7S0Q1N0"/>
<evidence type="ECO:0000313" key="1">
    <source>
        <dbReference type="EMBL" id="CAD8605842.1"/>
    </source>
</evidence>
<organism evidence="1">
    <name type="scientific">Coccolithus braarudii</name>
    <dbReference type="NCBI Taxonomy" id="221442"/>
    <lineage>
        <taxon>Eukaryota</taxon>
        <taxon>Haptista</taxon>
        <taxon>Haptophyta</taxon>
        <taxon>Prymnesiophyceae</taxon>
        <taxon>Coccolithales</taxon>
        <taxon>Coccolithaceae</taxon>
        <taxon>Coccolithus</taxon>
    </lineage>
</organism>
<gene>
    <name evidence="1" type="ORF">CPEL01642_LOCUS9177</name>
</gene>